<dbReference type="InterPro" id="IPR027417">
    <property type="entry name" value="P-loop_NTPase"/>
</dbReference>
<keyword evidence="4" id="KW-1185">Reference proteome</keyword>
<protein>
    <submittedName>
        <fullName evidence="3">ATP-dependent RNA helicase</fullName>
    </submittedName>
</protein>
<dbReference type="Proteomes" id="UP000007151">
    <property type="component" value="Unassembled WGS sequence"/>
</dbReference>
<dbReference type="GO" id="GO:0004386">
    <property type="term" value="F:helicase activity"/>
    <property type="evidence" value="ECO:0007669"/>
    <property type="project" value="UniProtKB-KW"/>
</dbReference>
<dbReference type="GO" id="GO:0003723">
    <property type="term" value="F:RNA binding"/>
    <property type="evidence" value="ECO:0007669"/>
    <property type="project" value="TreeGrafter"/>
</dbReference>
<dbReference type="GO" id="GO:0005524">
    <property type="term" value="F:ATP binding"/>
    <property type="evidence" value="ECO:0007669"/>
    <property type="project" value="InterPro"/>
</dbReference>
<proteinExistence type="predicted"/>
<dbReference type="InParanoid" id="A0A212EK09"/>
<dbReference type="AlphaFoldDB" id="A0A212EK09"/>
<dbReference type="Gene3D" id="3.40.50.300">
    <property type="entry name" value="P-loop containing nucleotide triphosphate hydrolases"/>
    <property type="match status" value="1"/>
</dbReference>
<dbReference type="CDD" id="cd17917">
    <property type="entry name" value="DEXHc_RHA-like"/>
    <property type="match status" value="1"/>
</dbReference>
<organism evidence="3 4">
    <name type="scientific">Danaus plexippus plexippus</name>
    <dbReference type="NCBI Taxonomy" id="278856"/>
    <lineage>
        <taxon>Eukaryota</taxon>
        <taxon>Metazoa</taxon>
        <taxon>Ecdysozoa</taxon>
        <taxon>Arthropoda</taxon>
        <taxon>Hexapoda</taxon>
        <taxon>Insecta</taxon>
        <taxon>Pterygota</taxon>
        <taxon>Neoptera</taxon>
        <taxon>Endopterygota</taxon>
        <taxon>Lepidoptera</taxon>
        <taxon>Glossata</taxon>
        <taxon>Ditrysia</taxon>
        <taxon>Papilionoidea</taxon>
        <taxon>Nymphalidae</taxon>
        <taxon>Danainae</taxon>
        <taxon>Danaini</taxon>
        <taxon>Danaina</taxon>
        <taxon>Danaus</taxon>
        <taxon>Danaus</taxon>
    </lineage>
</organism>
<dbReference type="InterPro" id="IPR002464">
    <property type="entry name" value="DNA/RNA_helicase_DEAH_CS"/>
</dbReference>
<dbReference type="EMBL" id="AGBW02014345">
    <property type="protein sequence ID" value="OWR41833.1"/>
    <property type="molecule type" value="Genomic_DNA"/>
</dbReference>
<dbReference type="GO" id="GO:0016787">
    <property type="term" value="F:hydrolase activity"/>
    <property type="evidence" value="ECO:0007669"/>
    <property type="project" value="UniProtKB-KW"/>
</dbReference>
<keyword evidence="3" id="KW-0347">Helicase</keyword>
<accession>A0A212EK09</accession>
<dbReference type="InterPro" id="IPR014001">
    <property type="entry name" value="Helicase_ATP-bd"/>
</dbReference>
<evidence type="ECO:0000313" key="4">
    <source>
        <dbReference type="Proteomes" id="UP000007151"/>
    </source>
</evidence>
<keyword evidence="3" id="KW-0067">ATP-binding</keyword>
<dbReference type="PROSITE" id="PS51192">
    <property type="entry name" value="HELICASE_ATP_BIND_1"/>
    <property type="match status" value="1"/>
</dbReference>
<dbReference type="InterPro" id="IPR011545">
    <property type="entry name" value="DEAD/DEAH_box_helicase_dom"/>
</dbReference>
<keyword evidence="3" id="KW-0547">Nucleotide-binding</keyword>
<comment type="caution">
    <text evidence="3">The sequence shown here is derived from an EMBL/GenBank/DDBJ whole genome shotgun (WGS) entry which is preliminary data.</text>
</comment>
<feature type="domain" description="Helicase ATP-binding" evidence="2">
    <location>
        <begin position="1"/>
        <end position="154"/>
    </location>
</feature>
<dbReference type="PANTHER" id="PTHR18934:SF136">
    <property type="entry name" value="ATP-DEPENDENT RNA HELICASE DHX35-RELATED"/>
    <property type="match status" value="1"/>
</dbReference>
<keyword evidence="1" id="KW-0378">Hydrolase</keyword>
<dbReference type="STRING" id="278856.A0A212EK09"/>
<dbReference type="SMART" id="SM00487">
    <property type="entry name" value="DEXDc"/>
    <property type="match status" value="1"/>
</dbReference>
<evidence type="ECO:0000259" key="2">
    <source>
        <dbReference type="PROSITE" id="PS51192"/>
    </source>
</evidence>
<dbReference type="PROSITE" id="PS00690">
    <property type="entry name" value="DEAH_ATP_HELICASE"/>
    <property type="match status" value="1"/>
</dbReference>
<dbReference type="GO" id="GO:0071013">
    <property type="term" value="C:catalytic step 2 spliceosome"/>
    <property type="evidence" value="ECO:0007669"/>
    <property type="project" value="TreeGrafter"/>
</dbReference>
<sequence>MLMMKNIISRLLVNCSGSRQYMYEVGHNVCVTQPRVTAAVSLACRVSEERGSTLGEIVGYAAGMISIRAPDTPIVFMTEGVLLREMFASPLLMQYSCVVLDEVHERSQMTDVLMGLLKKIARKRKNLKLIISSATMDADFLKDFFNLNKDQTNSTSVIMSMRGRTYPIDIFYVQGKILYYNHRIEKNI</sequence>
<evidence type="ECO:0000256" key="1">
    <source>
        <dbReference type="ARBA" id="ARBA00022801"/>
    </source>
</evidence>
<gene>
    <name evidence="3" type="ORF">KGM_207692</name>
</gene>
<reference evidence="3 4" key="1">
    <citation type="journal article" date="2011" name="Cell">
        <title>The monarch butterfly genome yields insights into long-distance migration.</title>
        <authorList>
            <person name="Zhan S."/>
            <person name="Merlin C."/>
            <person name="Boore J.L."/>
            <person name="Reppert S.M."/>
        </authorList>
    </citation>
    <scope>NUCLEOTIDE SEQUENCE [LARGE SCALE GENOMIC DNA]</scope>
    <source>
        <strain evidence="3">F-2</strain>
    </source>
</reference>
<name>A0A212EK09_DANPL</name>
<dbReference type="KEGG" id="dpl:KGM_207692"/>
<dbReference type="Pfam" id="PF00270">
    <property type="entry name" value="DEAD"/>
    <property type="match status" value="1"/>
</dbReference>
<dbReference type="PANTHER" id="PTHR18934">
    <property type="entry name" value="ATP-DEPENDENT RNA HELICASE"/>
    <property type="match status" value="1"/>
</dbReference>
<evidence type="ECO:0000313" key="3">
    <source>
        <dbReference type="EMBL" id="OWR41833.1"/>
    </source>
</evidence>
<dbReference type="SUPFAM" id="SSF52540">
    <property type="entry name" value="P-loop containing nucleoside triphosphate hydrolases"/>
    <property type="match status" value="1"/>
</dbReference>